<keyword evidence="2" id="KW-1185">Reference proteome</keyword>
<proteinExistence type="predicted"/>
<evidence type="ECO:0000313" key="2">
    <source>
        <dbReference type="Proteomes" id="UP000830768"/>
    </source>
</evidence>
<sequence>MTVRAEQVSENRPIARYDTTAVYTHPEAKVDIVFVHGLHGSPDKTWTAKNGTFWPRDPLPTALKDEKANIIVYGYNADVNSKGTARNISDNFVHQQAEKLAESVINHRKREGTFKNPIIWVCHGLGGILVKQALVYSAAIHEPRLQYQRSIFVSTYGIVFLGTPHTGDATTWGLVLQAMSDAIAPKRFFGGEPMLLKELKKDHEALININSRFYEIHQHFKILIVHEGQPSGIKGSKSSKVFVVGAEPANPLLPYVTYFSIEATFSSMSKFDSLKTLGFIRMRASIQKWVRDAPAQVQKHWMRENENPVPAAGDEAMSPFTPSQTSSEHHVPSSIDDTMRSSLSQAQGPALQLRNESTFVHPERFRPNSFFKGRRRELIDLHEMLMDKERREDGTSAVLIWSIPGGGKTHLAREYAFKHKHDYPGGIFWVRGKSPEDIMDAFVRIAKHAMARNEIEIQDETALQDYNKVIPLVRDWLNRSDNWLLILDGVLHDTPDLADCIPDAVNTSMILTSTDTSIAGNHNFDNPQKLELGPLSEEDAQILLLEEMDRKKTWSPDDLARALEIAKLTECLPLAIHAAAGQMRATREPMSKYIRSYKKRPQAGGLGAYKAVREKLEERGETEALNLMYLLSFFSGSIPVEMLALGLEALDNRTPALANNAMGKGSLNKTFTILIAFALIERDEVEDMPSSGSTRQAEPLDVLKIHTIIQSFFLEALKGDGLFEFWLERAAAVFLKSFDKGDRRARDRTEMGLPGDYRRYASHCHKILKHIRGVDEPTRELIVAERELQSRSEDIQGQISALARTMTTESFGKWGQGPHVSVFERTNSTSPSSSVEATDGDRFPDERQSSWDLQASLPAREPNPHFDHIPYPYDSTILTPRFLEDDSYRTVQRQPAKGYFDPAGSWRETTEHISEPSVSINSEVGLGQFSPRGSTLDLSPPGTRPISSLGAEKHLYLAQHAISQSSPKVSENHGQTTYTANVSNRETDLDAIESGVAAGFRGCGPQDVGIEPQSQRQARPRTRKPIEENPFFEGSGSVDGASIPSMDIANADWRSVSQERPVSAHTGPNHSQTSLESDIGHWAPGLPIVSNSTSSLRHVAHYPDLRYSRHRAAVAGEGLSSSLPTSHIGSTLRPPSWRPSSSGPDGYSSQPMSRNPSSNPELVVPSTHHSSTLSTATSHSLPIQIRGPPSTAATESSPRLSGIDNVPMNYQAWQQRHAGPWSPEWDSRRDFAPRQASEAVEMQRSGSGGIQFNGHIVEFGHSPPGSRPTSTSPSRMPAYPQKTTETASALEKNEIVSPVRRPVGLGIVVADPERRQ</sequence>
<accession>A0ACD3YN13</accession>
<gene>
    <name evidence="1" type="ORF">LCI18_000173</name>
</gene>
<dbReference type="Proteomes" id="UP000830768">
    <property type="component" value="Chromosome 1"/>
</dbReference>
<protein>
    <submittedName>
        <fullName evidence="1">Uncharacterized protein</fullName>
    </submittedName>
</protein>
<organism evidence="1 2">
    <name type="scientific">Fusarium solani subsp. cucurbitae</name>
    <name type="common">Neocosmosporum cucurbitae</name>
    <dbReference type="NCBI Taxonomy" id="2747967"/>
    <lineage>
        <taxon>Eukaryota</taxon>
        <taxon>Fungi</taxon>
        <taxon>Dikarya</taxon>
        <taxon>Ascomycota</taxon>
        <taxon>Pezizomycotina</taxon>
        <taxon>Sordariomycetes</taxon>
        <taxon>Hypocreomycetidae</taxon>
        <taxon>Hypocreales</taxon>
        <taxon>Nectriaceae</taxon>
        <taxon>Fusarium</taxon>
        <taxon>Fusarium solani species complex</taxon>
    </lineage>
</organism>
<reference evidence="1" key="1">
    <citation type="submission" date="2021-11" db="EMBL/GenBank/DDBJ databases">
        <title>Fusarium solani-melongenae Genome sequencing and assembly.</title>
        <authorList>
            <person name="Xie S."/>
            <person name="Huang L."/>
            <person name="Zhang X."/>
        </authorList>
    </citation>
    <scope>NUCLEOTIDE SEQUENCE</scope>
    <source>
        <strain evidence="1">CRI 24-3</strain>
    </source>
</reference>
<evidence type="ECO:0000313" key="1">
    <source>
        <dbReference type="EMBL" id="UPK89238.1"/>
    </source>
</evidence>
<name>A0ACD3YN13_FUSSC</name>
<dbReference type="EMBL" id="CP090030">
    <property type="protein sequence ID" value="UPK89238.1"/>
    <property type="molecule type" value="Genomic_DNA"/>
</dbReference>